<name>A0ABT9VX29_9BACI</name>
<protein>
    <submittedName>
        <fullName evidence="2">Type II secretory pathway component PulM</fullName>
    </submittedName>
</protein>
<sequence length="232" mass="26207">MTLVYLSVLSIIIIVGIAVFAANQITIVGQYSKNMKLIIGGYALILFIGGFLYFIGPNTKSASINEEQASLELAKLSDQMIKDIKQSGKLQIDVPFVRQYEWEFPITTDKVNYALEGSYNEMNILVERVEELEESIQVTYYQAGAKVNQLNVTERHRAPHIELVGGQLTVMDPAEYKIELSGLLKETIIKQFTGEMFESTNREQLNGVKVMHVKIPLDLEISFGYFPVEFIN</sequence>
<comment type="caution">
    <text evidence="2">The sequence shown here is derived from an EMBL/GenBank/DDBJ whole genome shotgun (WGS) entry which is preliminary data.</text>
</comment>
<proteinExistence type="predicted"/>
<evidence type="ECO:0000313" key="2">
    <source>
        <dbReference type="EMBL" id="MDQ0165547.1"/>
    </source>
</evidence>
<keyword evidence="1" id="KW-0812">Transmembrane</keyword>
<reference evidence="2 3" key="1">
    <citation type="submission" date="2023-07" db="EMBL/GenBank/DDBJ databases">
        <title>Genomic Encyclopedia of Type Strains, Phase IV (KMG-IV): sequencing the most valuable type-strain genomes for metagenomic binning, comparative biology and taxonomic classification.</title>
        <authorList>
            <person name="Goeker M."/>
        </authorList>
    </citation>
    <scope>NUCLEOTIDE SEQUENCE [LARGE SCALE GENOMIC DNA]</scope>
    <source>
        <strain evidence="2 3">DSM 12751</strain>
    </source>
</reference>
<dbReference type="RefSeq" id="WP_307392775.1">
    <property type="nucleotide sequence ID" value="NZ_BAAADK010000011.1"/>
</dbReference>
<feature type="transmembrane region" description="Helical" evidence="1">
    <location>
        <begin position="6"/>
        <end position="25"/>
    </location>
</feature>
<dbReference type="Proteomes" id="UP001235840">
    <property type="component" value="Unassembled WGS sequence"/>
</dbReference>
<keyword evidence="3" id="KW-1185">Reference proteome</keyword>
<organism evidence="2 3">
    <name type="scientific">Caldalkalibacillus horti</name>
    <dbReference type="NCBI Taxonomy" id="77523"/>
    <lineage>
        <taxon>Bacteria</taxon>
        <taxon>Bacillati</taxon>
        <taxon>Bacillota</taxon>
        <taxon>Bacilli</taxon>
        <taxon>Bacillales</taxon>
        <taxon>Bacillaceae</taxon>
        <taxon>Caldalkalibacillus</taxon>
    </lineage>
</organism>
<feature type="transmembrane region" description="Helical" evidence="1">
    <location>
        <begin position="37"/>
        <end position="56"/>
    </location>
</feature>
<evidence type="ECO:0000256" key="1">
    <source>
        <dbReference type="SAM" id="Phobius"/>
    </source>
</evidence>
<accession>A0ABT9VX29</accession>
<dbReference type="EMBL" id="JAUSTY010000005">
    <property type="protein sequence ID" value="MDQ0165547.1"/>
    <property type="molecule type" value="Genomic_DNA"/>
</dbReference>
<gene>
    <name evidence="2" type="ORF">J2S11_001448</name>
</gene>
<evidence type="ECO:0000313" key="3">
    <source>
        <dbReference type="Proteomes" id="UP001235840"/>
    </source>
</evidence>
<keyword evidence="1" id="KW-0472">Membrane</keyword>
<keyword evidence="1" id="KW-1133">Transmembrane helix</keyword>